<evidence type="ECO:0008006" key="11">
    <source>
        <dbReference type="Google" id="ProtNLM"/>
    </source>
</evidence>
<dbReference type="PANTHER" id="PTHR47808">
    <property type="entry name" value="INNER NUCLEAR MEMBRANE PROTEIN HEH2-RELATED"/>
    <property type="match status" value="1"/>
</dbReference>
<dbReference type="GO" id="GO:0005783">
    <property type="term" value="C:endoplasmic reticulum"/>
    <property type="evidence" value="ECO:0007669"/>
    <property type="project" value="TreeGrafter"/>
</dbReference>
<dbReference type="AlphaFoldDB" id="A0A1E3NPF2"/>
<keyword evidence="5" id="KW-0539">Nucleus</keyword>
<feature type="domain" description="HeH/LEM" evidence="8">
    <location>
        <begin position="16"/>
        <end position="48"/>
    </location>
</feature>
<evidence type="ECO:0000259" key="8">
    <source>
        <dbReference type="Pfam" id="PF12949"/>
    </source>
</evidence>
<dbReference type="InterPro" id="IPR025856">
    <property type="entry name" value="HeH/LEM_domain"/>
</dbReference>
<dbReference type="OrthoDB" id="2503928at2759"/>
<dbReference type="InterPro" id="IPR044780">
    <property type="entry name" value="Heh2/Src1"/>
</dbReference>
<feature type="region of interest" description="Disordered" evidence="6">
    <location>
        <begin position="69"/>
        <end position="142"/>
    </location>
</feature>
<keyword evidence="4" id="KW-0472">Membrane</keyword>
<evidence type="ECO:0000259" key="7">
    <source>
        <dbReference type="Pfam" id="PF09402"/>
    </source>
</evidence>
<organism evidence="9 10">
    <name type="scientific">Pichia membranifaciens NRRL Y-2026</name>
    <dbReference type="NCBI Taxonomy" id="763406"/>
    <lineage>
        <taxon>Eukaryota</taxon>
        <taxon>Fungi</taxon>
        <taxon>Dikarya</taxon>
        <taxon>Ascomycota</taxon>
        <taxon>Saccharomycotina</taxon>
        <taxon>Pichiomycetes</taxon>
        <taxon>Pichiales</taxon>
        <taxon>Pichiaceae</taxon>
        <taxon>Pichia</taxon>
    </lineage>
</organism>
<keyword evidence="10" id="KW-1185">Reference proteome</keyword>
<feature type="compositionally biased region" description="Polar residues" evidence="6">
    <location>
        <begin position="130"/>
        <end position="142"/>
    </location>
</feature>
<dbReference type="GO" id="GO:0071763">
    <property type="term" value="P:nuclear membrane organization"/>
    <property type="evidence" value="ECO:0007669"/>
    <property type="project" value="TreeGrafter"/>
</dbReference>
<sequence length="672" mass="75975">MLDPQEYLAPEYDIGKLTVANLRSILVEHEAAFPSNANKSQLINIFNEKVKSKKAEILKRYDVGASRNDIIDMTSGNDSRKRESLGSNEKIHLKEPSPVSEKDKIIPSKRHSDPTSPQKRNKRKTRKRVQSNSLSEDSSASPAASFLSMEKFEIDENDNIFRGPIDNTPITLLNKTKFSAKKSKVPVKDILSKFDKSVPSSKVFISGSTESKAKSVSPSPVKDSILSATKPVDTANQTVDNAYLTSTAVDTASILASNDYLPNRIENISAGIDQELNNGDVNDPQTSNTFDYKNDNDAAILINDIFSSNERSKQLNGPTKNIKAAEPVINIPSSDDDEAEVIEDKADEHLVSTLDVKSFSSLDTDDVSFSRESVDIEGKDEANEQESICHEMVLEGIDETETIEGKTDNENVKTELDTMVTRSTISKFSHVFKTLWKSFLLTSILAIAFFSFSLREIKNNTGYCGFEHHGKTLNLWNRLPDSLQNNLQPAKPYIELLESGMINVAHFECEECPENGTCDLNKLTCDYGYVKTYTWRSAFGLVPLQETCEYDYLREEKMRYLSKYTLSYLHRHNDKQLTLDELHDYLRSTKPSSMSVDEFEGYWRSFVEHELSQEPDLSINFNTKEITLSHRTPTEFYTRTFGNVQRGKKSKNLFKRTPPTVDLKNYYTKAKI</sequence>
<dbReference type="PANTHER" id="PTHR47808:SF2">
    <property type="entry name" value="LEM DOMAIN-CONTAINING PROTEIN 2"/>
    <property type="match status" value="1"/>
</dbReference>
<name>A0A1E3NPF2_9ASCO</name>
<dbReference type="GO" id="GO:0003682">
    <property type="term" value="F:chromatin binding"/>
    <property type="evidence" value="ECO:0007669"/>
    <property type="project" value="InterPro"/>
</dbReference>
<feature type="domain" description="Man1/Src1-like C-terminal" evidence="7">
    <location>
        <begin position="444"/>
        <end position="625"/>
    </location>
</feature>
<evidence type="ECO:0000256" key="4">
    <source>
        <dbReference type="ARBA" id="ARBA00023136"/>
    </source>
</evidence>
<dbReference type="Pfam" id="PF12949">
    <property type="entry name" value="HeH"/>
    <property type="match status" value="1"/>
</dbReference>
<feature type="compositionally biased region" description="Basic and acidic residues" evidence="6">
    <location>
        <begin position="78"/>
        <end position="113"/>
    </location>
</feature>
<comment type="subcellular location">
    <subcellularLocation>
        <location evidence="1">Nucleus membrane</location>
    </subcellularLocation>
</comment>
<dbReference type="Proteomes" id="UP000094455">
    <property type="component" value="Unassembled WGS sequence"/>
</dbReference>
<feature type="compositionally biased region" description="Basic residues" evidence="6">
    <location>
        <begin position="119"/>
        <end position="129"/>
    </location>
</feature>
<evidence type="ECO:0000256" key="3">
    <source>
        <dbReference type="ARBA" id="ARBA00022989"/>
    </source>
</evidence>
<evidence type="ECO:0000256" key="1">
    <source>
        <dbReference type="ARBA" id="ARBA00004126"/>
    </source>
</evidence>
<dbReference type="CDD" id="cd12935">
    <property type="entry name" value="LEM_like"/>
    <property type="match status" value="1"/>
</dbReference>
<dbReference type="Pfam" id="PF09402">
    <property type="entry name" value="MSC"/>
    <property type="match status" value="1"/>
</dbReference>
<dbReference type="STRING" id="763406.A0A1E3NPF2"/>
<evidence type="ECO:0000313" key="10">
    <source>
        <dbReference type="Proteomes" id="UP000094455"/>
    </source>
</evidence>
<reference evidence="9 10" key="1">
    <citation type="journal article" date="2016" name="Proc. Natl. Acad. Sci. U.S.A.">
        <title>Comparative genomics of biotechnologically important yeasts.</title>
        <authorList>
            <person name="Riley R."/>
            <person name="Haridas S."/>
            <person name="Wolfe K.H."/>
            <person name="Lopes M.R."/>
            <person name="Hittinger C.T."/>
            <person name="Goeker M."/>
            <person name="Salamov A.A."/>
            <person name="Wisecaver J.H."/>
            <person name="Long T.M."/>
            <person name="Calvey C.H."/>
            <person name="Aerts A.L."/>
            <person name="Barry K.W."/>
            <person name="Choi C."/>
            <person name="Clum A."/>
            <person name="Coughlan A.Y."/>
            <person name="Deshpande S."/>
            <person name="Douglass A.P."/>
            <person name="Hanson S.J."/>
            <person name="Klenk H.-P."/>
            <person name="LaButti K.M."/>
            <person name="Lapidus A."/>
            <person name="Lindquist E.A."/>
            <person name="Lipzen A.M."/>
            <person name="Meier-Kolthoff J.P."/>
            <person name="Ohm R.A."/>
            <person name="Otillar R.P."/>
            <person name="Pangilinan J.L."/>
            <person name="Peng Y."/>
            <person name="Rokas A."/>
            <person name="Rosa C.A."/>
            <person name="Scheuner C."/>
            <person name="Sibirny A.A."/>
            <person name="Slot J.C."/>
            <person name="Stielow J.B."/>
            <person name="Sun H."/>
            <person name="Kurtzman C.P."/>
            <person name="Blackwell M."/>
            <person name="Grigoriev I.V."/>
            <person name="Jeffries T.W."/>
        </authorList>
    </citation>
    <scope>NUCLEOTIDE SEQUENCE [LARGE SCALE GENOMIC DNA]</scope>
    <source>
        <strain evidence="9 10">NRRL Y-2026</strain>
    </source>
</reference>
<evidence type="ECO:0000256" key="5">
    <source>
        <dbReference type="ARBA" id="ARBA00023242"/>
    </source>
</evidence>
<evidence type="ECO:0000256" key="2">
    <source>
        <dbReference type="ARBA" id="ARBA00022692"/>
    </source>
</evidence>
<evidence type="ECO:0000256" key="6">
    <source>
        <dbReference type="SAM" id="MobiDB-lite"/>
    </source>
</evidence>
<gene>
    <name evidence="9" type="ORF">PICMEDRAFT_71642</name>
</gene>
<dbReference type="InterPro" id="IPR018996">
    <property type="entry name" value="Man1/Src1-like_C"/>
</dbReference>
<proteinExistence type="predicted"/>
<dbReference type="GO" id="GO:0005637">
    <property type="term" value="C:nuclear inner membrane"/>
    <property type="evidence" value="ECO:0007669"/>
    <property type="project" value="InterPro"/>
</dbReference>
<keyword evidence="2" id="KW-0812">Transmembrane</keyword>
<dbReference type="GO" id="GO:0034399">
    <property type="term" value="C:nuclear periphery"/>
    <property type="evidence" value="ECO:0007669"/>
    <property type="project" value="TreeGrafter"/>
</dbReference>
<evidence type="ECO:0000313" key="9">
    <source>
        <dbReference type="EMBL" id="ODQ47588.1"/>
    </source>
</evidence>
<dbReference type="RefSeq" id="XP_019018701.1">
    <property type="nucleotide sequence ID" value="XM_019163971.1"/>
</dbReference>
<protein>
    <recommendedName>
        <fullName evidence="11">LEM-like domain-containing protein</fullName>
    </recommendedName>
</protein>
<keyword evidence="3" id="KW-1133">Transmembrane helix</keyword>
<accession>A0A1E3NPF2</accession>
<dbReference type="EMBL" id="KV454002">
    <property type="protein sequence ID" value="ODQ47588.1"/>
    <property type="molecule type" value="Genomic_DNA"/>
</dbReference>
<dbReference type="GeneID" id="30180658"/>